<reference evidence="10" key="1">
    <citation type="journal article" date="2019" name="Int. J. Syst. Evol. Microbiol.">
        <title>The Global Catalogue of Microorganisms (GCM) 10K type strain sequencing project: providing services to taxonomists for standard genome sequencing and annotation.</title>
        <authorList>
            <consortium name="The Broad Institute Genomics Platform"/>
            <consortium name="The Broad Institute Genome Sequencing Center for Infectious Disease"/>
            <person name="Wu L."/>
            <person name="Ma J."/>
        </authorList>
    </citation>
    <scope>NUCLEOTIDE SEQUENCE [LARGE SCALE GENOMIC DNA]</scope>
    <source>
        <strain evidence="10">JCM 14309</strain>
    </source>
</reference>
<keyword evidence="10" id="KW-1185">Reference proteome</keyword>
<gene>
    <name evidence="9" type="ORF">GCM10010529_11750</name>
</gene>
<keyword evidence="4 7" id="KW-1133">Transmembrane helix</keyword>
<evidence type="ECO:0000256" key="3">
    <source>
        <dbReference type="ARBA" id="ARBA00022748"/>
    </source>
</evidence>
<keyword evidence="3" id="KW-0201">Cytochrome c-type biogenesis</keyword>
<dbReference type="EMBL" id="BAAAVT010000006">
    <property type="protein sequence ID" value="GAA3059744.1"/>
    <property type="molecule type" value="Genomic_DNA"/>
</dbReference>
<feature type="transmembrane region" description="Helical" evidence="7">
    <location>
        <begin position="111"/>
        <end position="130"/>
    </location>
</feature>
<name>A0ABP6LTB0_9MICC</name>
<dbReference type="PANTHER" id="PTHR31566">
    <property type="entry name" value="CYTOCHROME C BIOGENESIS PROTEIN CCS1, CHLOROPLASTIC"/>
    <property type="match status" value="1"/>
</dbReference>
<dbReference type="RefSeq" id="WP_344682039.1">
    <property type="nucleotide sequence ID" value="NZ_BAAAVT010000006.1"/>
</dbReference>
<evidence type="ECO:0000256" key="5">
    <source>
        <dbReference type="ARBA" id="ARBA00023136"/>
    </source>
</evidence>
<evidence type="ECO:0000256" key="4">
    <source>
        <dbReference type="ARBA" id="ARBA00022989"/>
    </source>
</evidence>
<protein>
    <submittedName>
        <fullName evidence="9">Cytochrome c biogenesis protein ResB</fullName>
    </submittedName>
</protein>
<sequence length="565" mass="62164">MTQPSQPSQPSAHRDNAREDALHEATGDSPRQEVSPPALGLVGMLRWAWTQLTSMRTALMLLLLLAVAAVPGSLFPQRVQDAFAVQTWIDDNPTAGPILDTLQVFDVYSSVWFSAIYLLLFISLIGCIIPRARKHIQQMRSAPPRTPARLERLPEYGALELDDAGPTPEQALEDAADVLRKRRYRVDVRAAGQDARGRPQPASIGAEKGYLKEIGNLLFHVALVGVLICVALGSMLSYRGQKVIIEDEGFVNALVAYDNFYPGTWFDESRLHPFSLRLDDFERVFDRDSATHYGQALDFTATVTTQEGADAEPETEELKVNHPLTLGGARVFLVGNGYAPVVTIRDGDGEVAFSGPVISRPDDQVYTSMAVIKAPDAQPEQLGFVGLFLPTAHEAEDGGPAISVDPELYNPQLQLNSYYGDLGLDEGIPQNVYVLDTDSLEVLNSREVDAGGIVLDPGETQELPEGMGSITFEDVQDYIAIDIHYNPAQGGVLVFALTALGGLILSLFLRRRRAWVTVETTEAGRTLVRYGLLSRGEDFRLRDENIALRGQLEKRWPVRAPEEED</sequence>
<evidence type="ECO:0000256" key="1">
    <source>
        <dbReference type="ARBA" id="ARBA00004141"/>
    </source>
</evidence>
<feature type="domain" description="ResB-like" evidence="8">
    <location>
        <begin position="55"/>
        <end position="544"/>
    </location>
</feature>
<feature type="transmembrane region" description="Helical" evidence="7">
    <location>
        <begin position="490"/>
        <end position="509"/>
    </location>
</feature>
<feature type="transmembrane region" description="Helical" evidence="7">
    <location>
        <begin position="58"/>
        <end position="75"/>
    </location>
</feature>
<accession>A0ABP6LTB0</accession>
<evidence type="ECO:0000313" key="9">
    <source>
        <dbReference type="EMBL" id="GAA3059744.1"/>
    </source>
</evidence>
<dbReference type="InterPro" id="IPR007816">
    <property type="entry name" value="ResB-like_domain"/>
</dbReference>
<organism evidence="9 10">
    <name type="scientific">Nesterenkonia aethiopica</name>
    <dbReference type="NCBI Taxonomy" id="269144"/>
    <lineage>
        <taxon>Bacteria</taxon>
        <taxon>Bacillati</taxon>
        <taxon>Actinomycetota</taxon>
        <taxon>Actinomycetes</taxon>
        <taxon>Micrococcales</taxon>
        <taxon>Micrococcaceae</taxon>
        <taxon>Nesterenkonia</taxon>
    </lineage>
</organism>
<evidence type="ECO:0000256" key="2">
    <source>
        <dbReference type="ARBA" id="ARBA00022692"/>
    </source>
</evidence>
<keyword evidence="5 7" id="KW-0472">Membrane</keyword>
<evidence type="ECO:0000256" key="6">
    <source>
        <dbReference type="SAM" id="MobiDB-lite"/>
    </source>
</evidence>
<comment type="caution">
    <text evidence="9">The sequence shown here is derived from an EMBL/GenBank/DDBJ whole genome shotgun (WGS) entry which is preliminary data.</text>
</comment>
<dbReference type="Pfam" id="PF05140">
    <property type="entry name" value="ResB"/>
    <property type="match status" value="1"/>
</dbReference>
<feature type="transmembrane region" description="Helical" evidence="7">
    <location>
        <begin position="217"/>
        <end position="238"/>
    </location>
</feature>
<feature type="compositionally biased region" description="Polar residues" evidence="6">
    <location>
        <begin position="1"/>
        <end position="11"/>
    </location>
</feature>
<dbReference type="PANTHER" id="PTHR31566:SF0">
    <property type="entry name" value="CYTOCHROME C BIOGENESIS PROTEIN CCS1, CHLOROPLASTIC"/>
    <property type="match status" value="1"/>
</dbReference>
<keyword evidence="2 7" id="KW-0812">Transmembrane</keyword>
<comment type="subcellular location">
    <subcellularLocation>
        <location evidence="1">Membrane</location>
        <topology evidence="1">Multi-pass membrane protein</topology>
    </subcellularLocation>
</comment>
<proteinExistence type="predicted"/>
<feature type="region of interest" description="Disordered" evidence="6">
    <location>
        <begin position="1"/>
        <end position="35"/>
    </location>
</feature>
<evidence type="ECO:0000259" key="8">
    <source>
        <dbReference type="Pfam" id="PF05140"/>
    </source>
</evidence>
<dbReference type="InterPro" id="IPR023494">
    <property type="entry name" value="Cyt_c_bgen_Ccs1/CcsB/ResB"/>
</dbReference>
<evidence type="ECO:0000256" key="7">
    <source>
        <dbReference type="SAM" id="Phobius"/>
    </source>
</evidence>
<feature type="compositionally biased region" description="Basic and acidic residues" evidence="6">
    <location>
        <begin position="12"/>
        <end position="26"/>
    </location>
</feature>
<dbReference type="Proteomes" id="UP001500236">
    <property type="component" value="Unassembled WGS sequence"/>
</dbReference>
<evidence type="ECO:0000313" key="10">
    <source>
        <dbReference type="Proteomes" id="UP001500236"/>
    </source>
</evidence>